<evidence type="ECO:0000313" key="3">
    <source>
        <dbReference type="Proteomes" id="UP001652700"/>
    </source>
</evidence>
<dbReference type="RefSeq" id="XP_050503710.1">
    <property type="nucleotide sequence ID" value="XM_050647753.1"/>
</dbReference>
<proteinExistence type="predicted"/>
<evidence type="ECO:0000313" key="2">
    <source>
        <dbReference type="EnsemblMetazoa" id="XP_050503710.1"/>
    </source>
</evidence>
<keyword evidence="1" id="KW-0175">Coiled coil</keyword>
<feature type="coiled-coil region" evidence="1">
    <location>
        <begin position="2"/>
        <end position="71"/>
    </location>
</feature>
<accession>A0ABM5K0J5</accession>
<reference evidence="2" key="1">
    <citation type="submission" date="2025-05" db="UniProtKB">
        <authorList>
            <consortium name="EnsemblMetazoa"/>
        </authorList>
    </citation>
    <scope>IDENTIFICATION</scope>
</reference>
<dbReference type="EnsemblMetazoa" id="XM_050647753.1">
    <property type="protein sequence ID" value="XP_050503710.1"/>
    <property type="gene ID" value="LOC126882760"/>
</dbReference>
<dbReference type="GeneID" id="126882760"/>
<dbReference type="Proteomes" id="UP001652700">
    <property type="component" value="Unplaced"/>
</dbReference>
<protein>
    <recommendedName>
        <fullName evidence="4">FLYWCH-type domain-containing protein</fullName>
    </recommendedName>
</protein>
<organism evidence="2 3">
    <name type="scientific">Diabrotica virgifera virgifera</name>
    <name type="common">western corn rootworm</name>
    <dbReference type="NCBI Taxonomy" id="50390"/>
    <lineage>
        <taxon>Eukaryota</taxon>
        <taxon>Metazoa</taxon>
        <taxon>Ecdysozoa</taxon>
        <taxon>Arthropoda</taxon>
        <taxon>Hexapoda</taxon>
        <taxon>Insecta</taxon>
        <taxon>Pterygota</taxon>
        <taxon>Neoptera</taxon>
        <taxon>Endopterygota</taxon>
        <taxon>Coleoptera</taxon>
        <taxon>Polyphaga</taxon>
        <taxon>Cucujiformia</taxon>
        <taxon>Chrysomeloidea</taxon>
        <taxon>Chrysomelidae</taxon>
        <taxon>Galerucinae</taxon>
        <taxon>Diabroticina</taxon>
        <taxon>Diabroticites</taxon>
        <taxon>Diabrotica</taxon>
    </lineage>
</organism>
<evidence type="ECO:0000256" key="1">
    <source>
        <dbReference type="SAM" id="Coils"/>
    </source>
</evidence>
<keyword evidence="3" id="KW-1185">Reference proteome</keyword>
<sequence length="257" mass="30492">MMHDLTTETKNLTTEVKEIKNEQRKYWEELNDLKTELEKVKQENQTKHKEKEEMKKELNDMKIRVQRLEKERKVNNVVIQGLPIDTIDRNALKQTVGNFMEKEMNINVQIEEVIKLGEKTCLVKLQNKFEKEKIMQNKAKLKHIKGNKAHVSKDGKVRWRCIKKECQQKVYTKEGDENYVILKKASVEHNYAPDIHVDWQIFSNSAKRKAVEDICERPLKIVHKELRKENFSNLPLTTKDIPCVRRNIYAARRKSTP</sequence>
<name>A0ABM5K0J5_DIAVI</name>
<evidence type="ECO:0008006" key="4">
    <source>
        <dbReference type="Google" id="ProtNLM"/>
    </source>
</evidence>